<dbReference type="EMBL" id="WOSW01000026">
    <property type="protein sequence ID" value="NHO33392.1"/>
    <property type="molecule type" value="Genomic_DNA"/>
</dbReference>
<keyword evidence="3" id="KW-1185">Reference proteome</keyword>
<dbReference type="InterPro" id="IPR024191">
    <property type="entry name" value="Peptidase_M61"/>
</dbReference>
<organism evidence="2 3">
    <name type="scientific">Acetobacter fallax</name>
    <dbReference type="NCBI Taxonomy" id="1737473"/>
    <lineage>
        <taxon>Bacteria</taxon>
        <taxon>Pseudomonadati</taxon>
        <taxon>Pseudomonadota</taxon>
        <taxon>Alphaproteobacteria</taxon>
        <taxon>Acetobacterales</taxon>
        <taxon>Acetobacteraceae</taxon>
        <taxon>Acetobacter</taxon>
    </lineage>
</organism>
<evidence type="ECO:0000313" key="2">
    <source>
        <dbReference type="EMBL" id="NHO33392.1"/>
    </source>
</evidence>
<dbReference type="Gene3D" id="1.10.390.10">
    <property type="entry name" value="Neutral Protease Domain 2"/>
    <property type="match status" value="1"/>
</dbReference>
<dbReference type="InterPro" id="IPR040756">
    <property type="entry name" value="Peptidase_M61_N"/>
</dbReference>
<dbReference type="Proteomes" id="UP000615326">
    <property type="component" value="Unassembled WGS sequence"/>
</dbReference>
<dbReference type="InterPro" id="IPR027268">
    <property type="entry name" value="Peptidase_M4/M1_CTD_sf"/>
</dbReference>
<dbReference type="InterPro" id="IPR007963">
    <property type="entry name" value="Peptidase_M61_catalytic"/>
</dbReference>
<dbReference type="Pfam" id="PF17820">
    <property type="entry name" value="PDZ_6"/>
    <property type="match status" value="1"/>
</dbReference>
<accession>A0ABX0KHK1</accession>
<gene>
    <name evidence="2" type="ORF">GOB84_12615</name>
</gene>
<evidence type="ECO:0000259" key="1">
    <source>
        <dbReference type="PROSITE" id="PS50106"/>
    </source>
</evidence>
<dbReference type="RefSeq" id="WP_173577917.1">
    <property type="nucleotide sequence ID" value="NZ_WOSW01000026.1"/>
</dbReference>
<name>A0ABX0KHK1_9PROT</name>
<dbReference type="Gene3D" id="2.30.42.10">
    <property type="match status" value="1"/>
</dbReference>
<dbReference type="InterPro" id="IPR001478">
    <property type="entry name" value="PDZ"/>
</dbReference>
<dbReference type="SUPFAM" id="SSF50156">
    <property type="entry name" value="PDZ domain-like"/>
    <property type="match status" value="1"/>
</dbReference>
<evidence type="ECO:0000313" key="3">
    <source>
        <dbReference type="Proteomes" id="UP000615326"/>
    </source>
</evidence>
<dbReference type="SMART" id="SM00228">
    <property type="entry name" value="PDZ"/>
    <property type="match status" value="1"/>
</dbReference>
<dbReference type="InterPro" id="IPR036034">
    <property type="entry name" value="PDZ_sf"/>
</dbReference>
<dbReference type="SUPFAM" id="SSF55486">
    <property type="entry name" value="Metalloproteases ('zincins'), catalytic domain"/>
    <property type="match status" value="1"/>
</dbReference>
<feature type="domain" description="PDZ" evidence="1">
    <location>
        <begin position="527"/>
        <end position="591"/>
    </location>
</feature>
<sequence length="643" mass="70274">MSALCVSALCGSGARASDGPQPVALPPVIPVAKDVAYPGTVELAVTATDLDRHVLSVSERVPLPASVTEKGGDVVLLYPSWLPGHHSPGGPIAEVGGIGVKSGGKTVPWVRDTVNVNAFHIAVPAGAKDVDVSFQVLTPITPKMGRVVMTPEMVNVQWNMVALYPAGYFTRDIPYSVKLTLPHGWQYGTALRASGPAVGDTVTFGTVPFNTLVDSPVFSGQYFRRIELSKPGETPVALNVIADRPEWLAATAAQTDLHRALVVQAGLLFGTHHYDHYDFLLALTNELGGIGLEHHRSSENSGPPGYFTKWDKTFPVKDLLAHEYTHSWNGKFRRPADLWAPDFNTPQRGSMLWVYEGQTQYWGYVLAARAGLMTPAQTLDAIAMVAAVYDRRAGRTWRPLEDTTNDPIISQRAPLSWRSWQRSEDYYSEGQLVWLDADTLIREKTGGQKSLNDFAKAFFGVDPGSYVTRTYTFDDVVAALNGVVPYDWASFLRTRLDRPRLRAPLDGLTRGGYKLVYTETASPYLKAVEALKKARNFDFSLGFTVDGKGVLTNVEWGSPAWQAGLAADETIVAVNGVAFDADDLSDLITATKAPDKDPITLLVQARDRFRTVTISYHLGLRYPHLERVAGAPDVLGQILTPLK</sequence>
<dbReference type="Pfam" id="PF05299">
    <property type="entry name" value="Peptidase_M61"/>
    <property type="match status" value="1"/>
</dbReference>
<dbReference type="PROSITE" id="PS50106">
    <property type="entry name" value="PDZ"/>
    <property type="match status" value="1"/>
</dbReference>
<dbReference type="Pfam" id="PF17899">
    <property type="entry name" value="Peptidase_M61_N"/>
    <property type="match status" value="1"/>
</dbReference>
<comment type="caution">
    <text evidence="2">The sequence shown here is derived from an EMBL/GenBank/DDBJ whole genome shotgun (WGS) entry which is preliminary data.</text>
</comment>
<protein>
    <submittedName>
        <fullName evidence="2">Peptidase M61</fullName>
    </submittedName>
</protein>
<proteinExistence type="predicted"/>
<dbReference type="InterPro" id="IPR041489">
    <property type="entry name" value="PDZ_6"/>
</dbReference>
<dbReference type="Gene3D" id="2.60.40.3650">
    <property type="match status" value="1"/>
</dbReference>
<reference evidence="2 3" key="1">
    <citation type="journal article" date="2020" name="Int. J. Syst. Evol. Microbiol.">
        <title>Novel acetic acid bacteria from cider fermentations: Acetobacter conturbans sp. nov. and Acetobacter fallax sp. nov.</title>
        <authorList>
            <person name="Sombolestani A.S."/>
            <person name="Cleenwerck I."/>
            <person name="Cnockaert M."/>
            <person name="Borremans W."/>
            <person name="Wieme A.D."/>
            <person name="De Vuyst L."/>
            <person name="Vandamme P."/>
        </authorList>
    </citation>
    <scope>NUCLEOTIDE SEQUENCE [LARGE SCALE GENOMIC DNA]</scope>
    <source>
        <strain evidence="2 3">LMG 1637</strain>
    </source>
</reference>
<dbReference type="PIRSF" id="PIRSF016493">
    <property type="entry name" value="Glycyl_aminpptds"/>
    <property type="match status" value="1"/>
</dbReference>